<dbReference type="EMBL" id="WVQY01000003">
    <property type="protein sequence ID" value="NOD30531.1"/>
    <property type="molecule type" value="Genomic_DNA"/>
</dbReference>
<reference evidence="1 2" key="1">
    <citation type="submission" date="2019-12" db="EMBL/GenBank/DDBJ databases">
        <title>Ruegeria JWLKs population differentiation of coral mucus and skeleton niches.</title>
        <authorList>
            <person name="Luo D."/>
        </authorList>
    </citation>
    <scope>NUCLEOTIDE SEQUENCE [LARGE SCALE GENOMIC DNA]</scope>
    <source>
        <strain evidence="1 2">HKCCD6238</strain>
    </source>
</reference>
<dbReference type="SUPFAM" id="SSF55729">
    <property type="entry name" value="Acyl-CoA N-acyltransferases (Nat)"/>
    <property type="match status" value="1"/>
</dbReference>
<evidence type="ECO:0000313" key="2">
    <source>
        <dbReference type="Proteomes" id="UP000599383"/>
    </source>
</evidence>
<dbReference type="PANTHER" id="PTHR47017:SF1">
    <property type="entry name" value="ACYL-COA"/>
    <property type="match status" value="1"/>
</dbReference>
<dbReference type="RefSeq" id="WP_171363443.1">
    <property type="nucleotide sequence ID" value="NZ_WVQY01000003.1"/>
</dbReference>
<gene>
    <name evidence="1" type="ORF">GS617_09655</name>
</gene>
<keyword evidence="2" id="KW-1185">Reference proteome</keyword>
<dbReference type="Proteomes" id="UP000599383">
    <property type="component" value="Unassembled WGS sequence"/>
</dbReference>
<organism evidence="1 2">
    <name type="scientific">Ruegeria atlantica</name>
    <dbReference type="NCBI Taxonomy" id="81569"/>
    <lineage>
        <taxon>Bacteria</taxon>
        <taxon>Pseudomonadati</taxon>
        <taxon>Pseudomonadota</taxon>
        <taxon>Alphaproteobacteria</taxon>
        <taxon>Rhodobacterales</taxon>
        <taxon>Roseobacteraceae</taxon>
        <taxon>Ruegeria</taxon>
    </lineage>
</organism>
<evidence type="ECO:0000313" key="1">
    <source>
        <dbReference type="EMBL" id="NOD30531.1"/>
    </source>
</evidence>
<dbReference type="Pfam" id="PF04339">
    <property type="entry name" value="FemAB_like"/>
    <property type="match status" value="1"/>
</dbReference>
<accession>A0ABX1WB87</accession>
<dbReference type="PANTHER" id="PTHR47017">
    <property type="entry name" value="ACYL-COA"/>
    <property type="match status" value="1"/>
</dbReference>
<proteinExistence type="predicted"/>
<comment type="caution">
    <text evidence="1">The sequence shown here is derived from an EMBL/GenBank/DDBJ whole genome shotgun (WGS) entry which is preliminary data.</text>
</comment>
<dbReference type="Gene3D" id="3.40.630.30">
    <property type="match status" value="1"/>
</dbReference>
<protein>
    <submittedName>
        <fullName evidence="1">GNAT family N-acetyltransferase</fullName>
    </submittedName>
</protein>
<dbReference type="InterPro" id="IPR007434">
    <property type="entry name" value="FemAB-like"/>
</dbReference>
<dbReference type="InterPro" id="IPR016181">
    <property type="entry name" value="Acyl_CoA_acyltransferase"/>
</dbReference>
<sequence>MDQAQIEVQVIGSLSRISAAEWDACACPEAADGGRPLDPFTTHRFLLALEESGSVGRGTGWQPQYLTAFLDGILIAAAPMYAKSHSQGEYIFDHSWAHAYESAGGRYYPKLQIAVPFTPATGRRFLVRPGYDRIGMSALVQGAVQLAADNQVSSVHVTFCTEAEALAGEQMGLMLRSSQQFHWLNDGYAEFDDFLAALSSRKRKNIRKERAQANGFGGEIRTLTGDDLRPEHWDAFWRFYQDTGARKWGSPYLTRRFFDIAQETMANDMALVLAERDGHSIAGALNFIGRETLFGRYWGCIEHHACLHFELCYYRAIDFAIAHGLARVEAGAQGEHKLARGYLPTRTHSLHWVGDPGFADAVKKYLDAEGRAVGEEIEILTDYGPFRKSNPEEQQ</sequence>
<name>A0ABX1WB87_9RHOB</name>